<sequence length="209" mass="23955">MIILPPYDYERQLYHKMPVKDRWIMNKLHVAETMGYNCGPSGTFPKHGTYCLRPTHNPRGMYNGSFYKVNYVGEGDDLIKPGYFWCEWFEGESTWSEYINDRFSFGIGGTTDENGVLITTSGIEATPMPAQFKDISRYMLIERIGGKIVEVAPRLMASAARQSVIDNYRRDVDPSYDPQDVSQEWLSPSPSQLYSLPDGGFVWEEVPHE</sequence>
<dbReference type="AlphaFoldDB" id="A0A0F8Z2M8"/>
<reference evidence="2" key="1">
    <citation type="journal article" date="2015" name="Nature">
        <title>Complex archaea that bridge the gap between prokaryotes and eukaryotes.</title>
        <authorList>
            <person name="Spang A."/>
            <person name="Saw J.H."/>
            <person name="Jorgensen S.L."/>
            <person name="Zaremba-Niedzwiedzka K."/>
            <person name="Martijn J."/>
            <person name="Lind A.E."/>
            <person name="van Eijk R."/>
            <person name="Schleper C."/>
            <person name="Guy L."/>
            <person name="Ettema T.J."/>
        </authorList>
    </citation>
    <scope>NUCLEOTIDE SEQUENCE</scope>
</reference>
<accession>A0A0F8Z2M8</accession>
<organism evidence="2">
    <name type="scientific">marine sediment metagenome</name>
    <dbReference type="NCBI Taxonomy" id="412755"/>
    <lineage>
        <taxon>unclassified sequences</taxon>
        <taxon>metagenomes</taxon>
        <taxon>ecological metagenomes</taxon>
    </lineage>
</organism>
<feature type="region of interest" description="Disordered" evidence="1">
    <location>
        <begin position="173"/>
        <end position="192"/>
    </location>
</feature>
<evidence type="ECO:0000313" key="2">
    <source>
        <dbReference type="EMBL" id="KKK60709.1"/>
    </source>
</evidence>
<proteinExistence type="predicted"/>
<name>A0A0F8Z2M8_9ZZZZ</name>
<gene>
    <name evidence="2" type="ORF">LCGC14_3021640</name>
</gene>
<evidence type="ECO:0000256" key="1">
    <source>
        <dbReference type="SAM" id="MobiDB-lite"/>
    </source>
</evidence>
<comment type="caution">
    <text evidence="2">The sequence shown here is derived from an EMBL/GenBank/DDBJ whole genome shotgun (WGS) entry which is preliminary data.</text>
</comment>
<dbReference type="EMBL" id="LAZR01062834">
    <property type="protein sequence ID" value="KKK60709.1"/>
    <property type="molecule type" value="Genomic_DNA"/>
</dbReference>
<protein>
    <submittedName>
        <fullName evidence="2">Uncharacterized protein</fullName>
    </submittedName>
</protein>